<dbReference type="Proteomes" id="UP000238362">
    <property type="component" value="Unassembled WGS sequence"/>
</dbReference>
<proteinExistence type="predicted"/>
<reference evidence="6 7" key="1">
    <citation type="submission" date="2018-03" db="EMBL/GenBank/DDBJ databases">
        <title>Genomic Encyclopedia of Type Strains, Phase III (KMG-III): the genomes of soil and plant-associated and newly described type strains.</title>
        <authorList>
            <person name="Whitman W."/>
        </authorList>
    </citation>
    <scope>NUCLEOTIDE SEQUENCE [LARGE SCALE GENOMIC DNA]</scope>
    <source>
        <strain evidence="6 7">CGMCC 4.7125</strain>
    </source>
</reference>
<feature type="transmembrane region" description="Helical" evidence="5">
    <location>
        <begin position="6"/>
        <end position="26"/>
    </location>
</feature>
<feature type="transmembrane region" description="Helical" evidence="5">
    <location>
        <begin position="104"/>
        <end position="123"/>
    </location>
</feature>
<evidence type="ECO:0000256" key="5">
    <source>
        <dbReference type="SAM" id="Phobius"/>
    </source>
</evidence>
<dbReference type="InterPro" id="IPR032808">
    <property type="entry name" value="DoxX"/>
</dbReference>
<keyword evidence="2 5" id="KW-0812">Transmembrane</keyword>
<dbReference type="Pfam" id="PF13564">
    <property type="entry name" value="DoxX_2"/>
    <property type="match status" value="1"/>
</dbReference>
<evidence type="ECO:0000256" key="4">
    <source>
        <dbReference type="ARBA" id="ARBA00023136"/>
    </source>
</evidence>
<sequence length="128" mass="13550">MNIALWITTGLMAAVYLLSGFGKLFVPREKMAAMGHASRWVLDFQPATLRTIGTLEILGAVGLILPALLDIAPILVPLAASGLALIMTGAVIMRIRRGETKAALVDGLYLALTAFVAIGRFALEPFTG</sequence>
<name>A0A2T0LTI5_9PSEU</name>
<evidence type="ECO:0000256" key="3">
    <source>
        <dbReference type="ARBA" id="ARBA00022989"/>
    </source>
</evidence>
<feature type="transmembrane region" description="Helical" evidence="5">
    <location>
        <begin position="74"/>
        <end position="92"/>
    </location>
</feature>
<evidence type="ECO:0000256" key="1">
    <source>
        <dbReference type="ARBA" id="ARBA00004141"/>
    </source>
</evidence>
<keyword evidence="3 5" id="KW-1133">Transmembrane helix</keyword>
<protein>
    <submittedName>
        <fullName evidence="6">DoxX-like protein</fullName>
    </submittedName>
</protein>
<comment type="subcellular location">
    <subcellularLocation>
        <location evidence="1">Membrane</location>
        <topology evidence="1">Multi-pass membrane protein</topology>
    </subcellularLocation>
</comment>
<comment type="caution">
    <text evidence="6">The sequence shown here is derived from an EMBL/GenBank/DDBJ whole genome shotgun (WGS) entry which is preliminary data.</text>
</comment>
<organism evidence="6 7">
    <name type="scientific">Prauserella shujinwangii</name>
    <dbReference type="NCBI Taxonomy" id="1453103"/>
    <lineage>
        <taxon>Bacteria</taxon>
        <taxon>Bacillati</taxon>
        <taxon>Actinomycetota</taxon>
        <taxon>Actinomycetes</taxon>
        <taxon>Pseudonocardiales</taxon>
        <taxon>Pseudonocardiaceae</taxon>
        <taxon>Prauserella</taxon>
    </lineage>
</organism>
<dbReference type="AlphaFoldDB" id="A0A2T0LTI5"/>
<gene>
    <name evidence="6" type="ORF">B0I33_106146</name>
</gene>
<dbReference type="OrthoDB" id="3790625at2"/>
<dbReference type="RefSeq" id="WP_106179591.1">
    <property type="nucleotide sequence ID" value="NZ_PVNH01000006.1"/>
</dbReference>
<evidence type="ECO:0000313" key="7">
    <source>
        <dbReference type="Proteomes" id="UP000238362"/>
    </source>
</evidence>
<feature type="transmembrane region" description="Helical" evidence="5">
    <location>
        <begin position="47"/>
        <end position="68"/>
    </location>
</feature>
<dbReference type="EMBL" id="PVNH01000006">
    <property type="protein sequence ID" value="PRX47049.1"/>
    <property type="molecule type" value="Genomic_DNA"/>
</dbReference>
<keyword evidence="7" id="KW-1185">Reference proteome</keyword>
<accession>A0A2T0LTI5</accession>
<keyword evidence="4 5" id="KW-0472">Membrane</keyword>
<evidence type="ECO:0000313" key="6">
    <source>
        <dbReference type="EMBL" id="PRX47049.1"/>
    </source>
</evidence>
<dbReference type="GO" id="GO:0016020">
    <property type="term" value="C:membrane"/>
    <property type="evidence" value="ECO:0007669"/>
    <property type="project" value="UniProtKB-SubCell"/>
</dbReference>
<evidence type="ECO:0000256" key="2">
    <source>
        <dbReference type="ARBA" id="ARBA00022692"/>
    </source>
</evidence>